<proteinExistence type="predicted"/>
<evidence type="ECO:0000313" key="1">
    <source>
        <dbReference type="EMBL" id="CAB1128833.1"/>
    </source>
</evidence>
<dbReference type="Proteomes" id="UP000503399">
    <property type="component" value="Chromosome"/>
</dbReference>
<protein>
    <submittedName>
        <fullName evidence="1">Uncharacterized protein</fullName>
    </submittedName>
</protein>
<dbReference type="AlphaFoldDB" id="A0A6F8ZGN7"/>
<dbReference type="KEGG" id="hfv:R50_1327"/>
<name>A0A6F8ZGN7_9FIRM</name>
<evidence type="ECO:0000313" key="2">
    <source>
        <dbReference type="Proteomes" id="UP000503399"/>
    </source>
</evidence>
<reference evidence="1 2" key="1">
    <citation type="submission" date="2020-02" db="EMBL/GenBank/DDBJ databases">
        <authorList>
            <person name="Hogendoorn C."/>
        </authorList>
    </citation>
    <scope>NUCLEOTIDE SEQUENCE [LARGE SCALE GENOMIC DNA]</scope>
    <source>
        <strain evidence="1">R501</strain>
    </source>
</reference>
<organism evidence="1 2">
    <name type="scientific">Candidatus Hydrogenisulfobacillus filiaventi</name>
    <dbReference type="NCBI Taxonomy" id="2707344"/>
    <lineage>
        <taxon>Bacteria</taxon>
        <taxon>Bacillati</taxon>
        <taxon>Bacillota</taxon>
        <taxon>Clostridia</taxon>
        <taxon>Eubacteriales</taxon>
        <taxon>Clostridiales Family XVII. Incertae Sedis</taxon>
        <taxon>Candidatus Hydrogenisulfobacillus</taxon>
    </lineage>
</organism>
<accession>A0A6F8ZGN7</accession>
<sequence>MVTPLFAGCLADLVNRPPAGQPVGLLATRYVAVSVILPAEGGSGYQGWDLSLVLNFSAALLLL</sequence>
<keyword evidence="2" id="KW-1185">Reference proteome</keyword>
<dbReference type="EMBL" id="LR778114">
    <property type="protein sequence ID" value="CAB1128833.1"/>
    <property type="molecule type" value="Genomic_DNA"/>
</dbReference>
<gene>
    <name evidence="1" type="ORF">R50_1327</name>
</gene>